<gene>
    <name evidence="6" type="ORF">E4663_18360</name>
</gene>
<dbReference type="EMBL" id="SRJC01000008">
    <property type="protein sequence ID" value="TGB01115.1"/>
    <property type="molecule type" value="Genomic_DNA"/>
</dbReference>
<dbReference type="AlphaFoldDB" id="A0A4Z0GW09"/>
<dbReference type="PROSITE" id="PS50893">
    <property type="entry name" value="ABC_TRANSPORTER_2"/>
    <property type="match status" value="1"/>
</dbReference>
<keyword evidence="2" id="KW-0813">Transport</keyword>
<sequence length="294" mass="33653">MLEVHNVTKKYKSFTALEDINLQFDHGIYGLLAPNGAGKTTLMKMLVTLTFPTDGEITYQGEDIINLGEDYRDILGYLPQDFGYYKSYTAEKYLLYVAALKGLNKQKAKQRIRELLEIVGLPNVAKKKLKTFSGGMLQRIGICQALLNDPKVVILDEPTAGLDPKERARFKRLLSTLARDRIILLSTHIVSDVESIANEIIMIKDNRILYSMPQQELNKLLEERLFETTLPFSELEKFRATHSVLSEKQEKNKMTVRFVATETGPWNKVEPTLEDVFLYVFEEETESSEEIKYG</sequence>
<accession>A0A4Z0GW09</accession>
<dbReference type="STRING" id="192814.GCA_900166575_00258"/>
<comment type="similarity">
    <text evidence="1">Belongs to the ABC transporter superfamily.</text>
</comment>
<evidence type="ECO:0000256" key="2">
    <source>
        <dbReference type="ARBA" id="ARBA00022448"/>
    </source>
</evidence>
<dbReference type="InterPro" id="IPR027417">
    <property type="entry name" value="P-loop_NTPase"/>
</dbReference>
<keyword evidence="4 6" id="KW-0067">ATP-binding</keyword>
<evidence type="ECO:0000256" key="3">
    <source>
        <dbReference type="ARBA" id="ARBA00022741"/>
    </source>
</evidence>
<reference evidence="6 7" key="1">
    <citation type="journal article" date="2003" name="Int. J. Syst. Evol. Microbiol.">
        <title>Halobacillus salinus sp. nov., isolated from a salt lake on the coast of the East Sea in Korea.</title>
        <authorList>
            <person name="Yoon J.H."/>
            <person name="Kang K.H."/>
            <person name="Park Y.H."/>
        </authorList>
    </citation>
    <scope>NUCLEOTIDE SEQUENCE [LARGE SCALE GENOMIC DNA]</scope>
    <source>
        <strain evidence="6 7">HSL-3</strain>
    </source>
</reference>
<name>A0A4Z0GW09_9BACI</name>
<evidence type="ECO:0000313" key="7">
    <source>
        <dbReference type="Proteomes" id="UP000297982"/>
    </source>
</evidence>
<protein>
    <submittedName>
        <fullName evidence="6">ABC transporter ATP-binding protein</fullName>
    </submittedName>
</protein>
<dbReference type="InterPro" id="IPR003439">
    <property type="entry name" value="ABC_transporter-like_ATP-bd"/>
</dbReference>
<organism evidence="6 7">
    <name type="scientific">Halobacillus salinus</name>
    <dbReference type="NCBI Taxonomy" id="192814"/>
    <lineage>
        <taxon>Bacteria</taxon>
        <taxon>Bacillati</taxon>
        <taxon>Bacillota</taxon>
        <taxon>Bacilli</taxon>
        <taxon>Bacillales</taxon>
        <taxon>Bacillaceae</taxon>
        <taxon>Halobacillus</taxon>
    </lineage>
</organism>
<dbReference type="SMART" id="SM00382">
    <property type="entry name" value="AAA"/>
    <property type="match status" value="1"/>
</dbReference>
<proteinExistence type="inferred from homology"/>
<dbReference type="PROSITE" id="PS00211">
    <property type="entry name" value="ABC_TRANSPORTER_1"/>
    <property type="match status" value="1"/>
</dbReference>
<keyword evidence="7" id="KW-1185">Reference proteome</keyword>
<dbReference type="InterPro" id="IPR003593">
    <property type="entry name" value="AAA+_ATPase"/>
</dbReference>
<dbReference type="GO" id="GO:0005524">
    <property type="term" value="F:ATP binding"/>
    <property type="evidence" value="ECO:0007669"/>
    <property type="project" value="UniProtKB-KW"/>
</dbReference>
<dbReference type="SUPFAM" id="SSF52540">
    <property type="entry name" value="P-loop containing nucleoside triphosphate hydrolases"/>
    <property type="match status" value="1"/>
</dbReference>
<dbReference type="Pfam" id="PF00005">
    <property type="entry name" value="ABC_tran"/>
    <property type="match status" value="1"/>
</dbReference>
<dbReference type="GO" id="GO:0016887">
    <property type="term" value="F:ATP hydrolysis activity"/>
    <property type="evidence" value="ECO:0007669"/>
    <property type="project" value="InterPro"/>
</dbReference>
<dbReference type="Gene3D" id="3.40.50.300">
    <property type="entry name" value="P-loop containing nucleotide triphosphate hydrolases"/>
    <property type="match status" value="1"/>
</dbReference>
<evidence type="ECO:0000256" key="4">
    <source>
        <dbReference type="ARBA" id="ARBA00022840"/>
    </source>
</evidence>
<dbReference type="CDD" id="cd03264">
    <property type="entry name" value="ABC_drug_resistance_like"/>
    <property type="match status" value="1"/>
</dbReference>
<evidence type="ECO:0000256" key="1">
    <source>
        <dbReference type="ARBA" id="ARBA00005417"/>
    </source>
</evidence>
<dbReference type="PANTHER" id="PTHR43335:SF2">
    <property type="entry name" value="ABC TRANSPORTER, ATP-BINDING PROTEIN"/>
    <property type="match status" value="1"/>
</dbReference>
<evidence type="ECO:0000259" key="5">
    <source>
        <dbReference type="PROSITE" id="PS50893"/>
    </source>
</evidence>
<comment type="caution">
    <text evidence="6">The sequence shown here is derived from an EMBL/GenBank/DDBJ whole genome shotgun (WGS) entry which is preliminary data.</text>
</comment>
<dbReference type="PANTHER" id="PTHR43335">
    <property type="entry name" value="ABC TRANSPORTER, ATP-BINDING PROTEIN"/>
    <property type="match status" value="1"/>
</dbReference>
<keyword evidence="3" id="KW-0547">Nucleotide-binding</keyword>
<feature type="domain" description="ABC transporter" evidence="5">
    <location>
        <begin position="2"/>
        <end position="230"/>
    </location>
</feature>
<dbReference type="RefSeq" id="WP_135328722.1">
    <property type="nucleotide sequence ID" value="NZ_SRJC01000008.1"/>
</dbReference>
<evidence type="ECO:0000313" key="6">
    <source>
        <dbReference type="EMBL" id="TGB01115.1"/>
    </source>
</evidence>
<dbReference type="InterPro" id="IPR017871">
    <property type="entry name" value="ABC_transporter-like_CS"/>
</dbReference>
<dbReference type="Proteomes" id="UP000297982">
    <property type="component" value="Unassembled WGS sequence"/>
</dbReference>